<dbReference type="RefSeq" id="WP_031067170.1">
    <property type="nucleotide sequence ID" value="NZ_JBHSPX010000015.1"/>
</dbReference>
<organism evidence="2 3">
    <name type="scientific">Streptomyces ochraceiscleroticus</name>
    <dbReference type="NCBI Taxonomy" id="47761"/>
    <lineage>
        <taxon>Bacteria</taxon>
        <taxon>Bacillati</taxon>
        <taxon>Actinomycetota</taxon>
        <taxon>Actinomycetes</taxon>
        <taxon>Kitasatosporales</taxon>
        <taxon>Streptomycetaceae</taxon>
        <taxon>Streptomyces</taxon>
    </lineage>
</organism>
<dbReference type="EMBL" id="JBHSPX010000015">
    <property type="protein sequence ID" value="MFC6067926.1"/>
    <property type="molecule type" value="Genomic_DNA"/>
</dbReference>
<dbReference type="InterPro" id="IPR001853">
    <property type="entry name" value="DSBA-like_thioredoxin_dom"/>
</dbReference>
<dbReference type="CDD" id="cd03024">
    <property type="entry name" value="DsbA_FrnE"/>
    <property type="match status" value="1"/>
</dbReference>
<protein>
    <submittedName>
        <fullName evidence="2">DsbA family oxidoreductase</fullName>
    </submittedName>
</protein>
<reference evidence="3" key="1">
    <citation type="journal article" date="2019" name="Int. J. Syst. Evol. Microbiol.">
        <title>The Global Catalogue of Microorganisms (GCM) 10K type strain sequencing project: providing services to taxonomists for standard genome sequencing and annotation.</title>
        <authorList>
            <consortium name="The Broad Institute Genomics Platform"/>
            <consortium name="The Broad Institute Genome Sequencing Center for Infectious Disease"/>
            <person name="Wu L."/>
            <person name="Ma J."/>
        </authorList>
    </citation>
    <scope>NUCLEOTIDE SEQUENCE [LARGE SCALE GENOMIC DNA]</scope>
    <source>
        <strain evidence="3">CGMCC 1.15180</strain>
    </source>
</reference>
<gene>
    <name evidence="2" type="ORF">ACFP4F_36005</name>
</gene>
<sequence length="201" mass="21472">MKITMVLDVICAHSYLAYHHLQQALQTHRAAGGSAEVTFLPFQLDPAAPPTPEPLKTVLQRKFGPAALDSAAAMAKKAAGEGLVLDYDRAVNANTRSAHLLITHAERHGRGEEVAERLFRAHFTDGLDIADPGTLGRLAAEAGLHSTPDATDETELTRRLERTRALAVRAVPVFLADGTTPLVGDQSRAAFERLLAGAPTA</sequence>
<accession>A0ABW1MWM6</accession>
<name>A0ABW1MWM6_9ACTN</name>
<evidence type="ECO:0000313" key="2">
    <source>
        <dbReference type="EMBL" id="MFC6067926.1"/>
    </source>
</evidence>
<dbReference type="InterPro" id="IPR036249">
    <property type="entry name" value="Thioredoxin-like_sf"/>
</dbReference>
<dbReference type="Proteomes" id="UP001596139">
    <property type="component" value="Unassembled WGS sequence"/>
</dbReference>
<evidence type="ECO:0000259" key="1">
    <source>
        <dbReference type="Pfam" id="PF01323"/>
    </source>
</evidence>
<dbReference type="PANTHER" id="PTHR13887:SF41">
    <property type="entry name" value="THIOREDOXIN SUPERFAMILY PROTEIN"/>
    <property type="match status" value="1"/>
</dbReference>
<dbReference type="SUPFAM" id="SSF52833">
    <property type="entry name" value="Thioredoxin-like"/>
    <property type="match status" value="1"/>
</dbReference>
<feature type="domain" description="DSBA-like thioredoxin" evidence="1">
    <location>
        <begin position="3"/>
        <end position="195"/>
    </location>
</feature>
<dbReference type="Pfam" id="PF01323">
    <property type="entry name" value="DSBA"/>
    <property type="match status" value="1"/>
</dbReference>
<proteinExistence type="predicted"/>
<comment type="caution">
    <text evidence="2">The sequence shown here is derived from an EMBL/GenBank/DDBJ whole genome shotgun (WGS) entry which is preliminary data.</text>
</comment>
<dbReference type="Gene3D" id="3.40.30.10">
    <property type="entry name" value="Glutaredoxin"/>
    <property type="match status" value="1"/>
</dbReference>
<dbReference type="PANTHER" id="PTHR13887">
    <property type="entry name" value="GLUTATHIONE S-TRANSFERASE KAPPA"/>
    <property type="match status" value="1"/>
</dbReference>
<keyword evidence="3" id="KW-1185">Reference proteome</keyword>
<evidence type="ECO:0000313" key="3">
    <source>
        <dbReference type="Proteomes" id="UP001596139"/>
    </source>
</evidence>